<dbReference type="Pfam" id="PF09397">
    <property type="entry name" value="FtsK_gamma"/>
    <property type="match status" value="1"/>
</dbReference>
<sequence>MHTVVFGWFGVSAVWFLLLFWRLVQAMLPGGGGLAGRGSIRLWLGFAAVFVASCTLTSALSGPDTNALGHAFAAGFAHVLGPVGTPVAMVVLLFAGLPWLTGIGWRQFAAWVDTSFGVKLSRDRGDDDAHGIADLPRSALHRDDDIVQPTTAHTVNSMAPRQNGRYARPTLWKPDPQARPQPRRKTAPRPAVEPVAPSGWLKPAAPAGRTPAPPPVPVTTGAMPPPTTGSTASLARAAANAQVPRPDPAPLPAGFEPVRPRPTAARPVAAAALSKQPAAPRAAVTPRPAPATQPRPPVRPVGGIGPAATSDPSRRRTVTPPPPKRAPLYAWAEKPATPISPAPSVHETLRSIEASTAQWAAMAGAQQPGDAAGAAAAGVAGIAAAGNGMAAPFSATGSDASVSGISDHAAHRGDQTVVREAAPTAHDDDAPIVLDAFAPVEPDGLASTISAGAATTFGMTAQDAQSGSAVDPHAFASHADNEMRNSVAAPAAPTFDVAPASAPDEAIALAPWEDFAGQSVAAFGASRDGSSDALSSAVADARPATAAGSRPSVEIVQPEADANRHDGIVPASASSVGTGERAAETDSTASEDGNGKSNPLGAESNAGGVQPVAAPAGPISPLLAPSIGDTSASVVGGAASIAAVAVAADPAAQSIEPAAAGSVVTKPVADAGSSPESMQDSVQSAAKPAPASGATAVASTPKSSVAQPFSAATIAATPSPADAASGGSTPLASAANGAPVATTGSASGSATPASTARTAPIAATAMLSSGDSTASTSGSSALTPAANSAPSAAAPSSGGSTVSAPGSAAPAPAASTTSIAATFDEAATSPTDSAAPVPSSAPSIAATASPLGAATAASGSFAQASASASSAGSSPIGVARTAADTIARPSASAAQTVGVPSFGGAAGSAPASVQPAAASSTLAGTSAAIGVARAASGLVAQSPAPAASAPASASALPGSTALQPSAAPIADTATHTPTAAPTAASGTTMSTHQPSAVAPTRSATIAPPTAQSSGAVSAHPAAATPAPAVPSNRVADIPATAAPSATTETTRTAIDAPVVATSAAIAPMTTGTSASVHPATSSPVTTTGTTAGALAAAAAPVSPAAPTATLSVSPAVPTGTSGTTAPAAVPAASTAPAAATALSAAPATSFTTAASPALAPANGTASNTAPAATYGSTPGAPSAASNGSVPHGVPAPSIASPAPQSPLSPAAAVAPAFVAAAPASTVPGTSPPAPPVVAPVAAAASVDSTAPATAAPSADTAAAAPLSAAPTAPDTPARQPRPNAFEFHAPASFDVELPTLDLLEPASDDIETISDEHLAQTGQVIEQRLQEFKVPVTVVGASAGPVITRFEIEPALGVRGSQIVGLMKDLSRGLGLTSIRVVETIPGKTCMGLELPNAKRQMIRLSEILESRQYQHSASQLTIAMGKDITGHPVVTDLAKAPHMLVAGTTGSGKSVAINAMILSLLYKATPDDVRLIMIDPKMLELSVYEGIPHLLAPVVTDMKLAANALNWCVGEMEKRYRLMSAVGVRNLAGFNQKIRDAEAKEKKIGNPFSLTPDDPEPLSTLPLIVVVIDELADLMMVAGKKIEELIARLAQKARAAGIHLILATQRPSVDVITGLIKANIPTRVAFQVSSKIDSRTILDQMGAESLLGQGDMLFLPPGTGYPQRVHGAFVADEEVHRIVEYLKQFGEPQYEEGILDGPAADGATQDLFGDAPDAEADPLYDEAVAFVVRTRRASISSVQRQLRIGYNRAARLVEQMEAAGLVSSMGINGSREVLVPAAAD</sequence>
<feature type="compositionally biased region" description="Low complexity" evidence="12">
    <location>
        <begin position="972"/>
        <end position="991"/>
    </location>
</feature>
<feature type="compositionally biased region" description="Low complexity" evidence="12">
    <location>
        <begin position="1012"/>
        <end position="1032"/>
    </location>
</feature>
<dbReference type="Pfam" id="PF17854">
    <property type="entry name" value="FtsK_alpha"/>
    <property type="match status" value="1"/>
</dbReference>
<dbReference type="InterPro" id="IPR036390">
    <property type="entry name" value="WH_DNA-bd_sf"/>
</dbReference>
<dbReference type="InterPro" id="IPR041027">
    <property type="entry name" value="FtsK_alpha"/>
</dbReference>
<feature type="compositionally biased region" description="Low complexity" evidence="12">
    <location>
        <begin position="1253"/>
        <end position="1277"/>
    </location>
</feature>
<evidence type="ECO:0000256" key="5">
    <source>
        <dbReference type="ARBA" id="ARBA00022829"/>
    </source>
</evidence>
<evidence type="ECO:0000256" key="7">
    <source>
        <dbReference type="ARBA" id="ARBA00023125"/>
    </source>
</evidence>
<dbReference type="GO" id="GO:0003677">
    <property type="term" value="F:DNA binding"/>
    <property type="evidence" value="ECO:0007669"/>
    <property type="project" value="UniProtKB-KW"/>
</dbReference>
<dbReference type="SUPFAM" id="SSF46785">
    <property type="entry name" value="Winged helix' DNA-binding domain"/>
    <property type="match status" value="1"/>
</dbReference>
<dbReference type="CDD" id="cd01127">
    <property type="entry name" value="TrwB_TraG_TraD_VirD4"/>
    <property type="match status" value="1"/>
</dbReference>
<feature type="compositionally biased region" description="Polar residues" evidence="12">
    <location>
        <begin position="1163"/>
        <end position="1176"/>
    </location>
</feature>
<keyword evidence="13" id="KW-1133">Transmembrane helix</keyword>
<keyword evidence="4 11" id="KW-0547">Nucleotide-binding</keyword>
<evidence type="ECO:0000259" key="14">
    <source>
        <dbReference type="PROSITE" id="PS50901"/>
    </source>
</evidence>
<evidence type="ECO:0000256" key="10">
    <source>
        <dbReference type="ARBA" id="ARBA00025923"/>
    </source>
</evidence>
<feature type="compositionally biased region" description="Low complexity" evidence="12">
    <location>
        <begin position="1194"/>
        <end position="1206"/>
    </location>
</feature>
<evidence type="ECO:0000256" key="9">
    <source>
        <dbReference type="ARBA" id="ARBA00024784"/>
    </source>
</evidence>
<dbReference type="Gene3D" id="3.40.50.300">
    <property type="entry name" value="P-loop containing nucleotide triphosphate hydrolases"/>
    <property type="match status" value="1"/>
</dbReference>
<evidence type="ECO:0000256" key="2">
    <source>
        <dbReference type="ARBA" id="ARBA00006474"/>
    </source>
</evidence>
<dbReference type="Gene3D" id="3.30.980.40">
    <property type="match status" value="1"/>
</dbReference>
<feature type="compositionally biased region" description="Pro residues" evidence="12">
    <location>
        <begin position="287"/>
        <end position="299"/>
    </location>
</feature>
<dbReference type="PROSITE" id="PS50901">
    <property type="entry name" value="FTSK"/>
    <property type="match status" value="1"/>
</dbReference>
<name>A0A132ERC3_9BURK</name>
<dbReference type="Proteomes" id="UP000061512">
    <property type="component" value="Unassembled WGS sequence"/>
</dbReference>
<keyword evidence="13" id="KW-0812">Transmembrane</keyword>
<dbReference type="InterPro" id="IPR003593">
    <property type="entry name" value="AAA+_ATPase"/>
</dbReference>
<dbReference type="InterPro" id="IPR027417">
    <property type="entry name" value="P-loop_NTPase"/>
</dbReference>
<dbReference type="GO" id="GO:0051301">
    <property type="term" value="P:cell division"/>
    <property type="evidence" value="ECO:0007669"/>
    <property type="project" value="UniProtKB-KW"/>
</dbReference>
<evidence type="ECO:0000256" key="1">
    <source>
        <dbReference type="ARBA" id="ARBA00004533"/>
    </source>
</evidence>
<feature type="compositionally biased region" description="Polar residues" evidence="12">
    <location>
        <begin position="674"/>
        <end position="683"/>
    </location>
</feature>
<comment type="function">
    <text evidence="9">Essential cell division protein that coordinates cell division and chromosome segregation. The N-terminus is involved in assembly of the cell-division machinery. The C-terminus functions as a DNA motor that moves dsDNA in an ATP-dependent manner towards the dif recombination site, which is located within the replication terminus region. Translocation stops specifically at Xer-dif sites, where FtsK interacts with the Xer recombinase, allowing activation of chromosome unlinking by recombination. FtsK orienting polar sequences (KOPS) guide the direction of DNA translocation. FtsK can remove proteins from DNA as it translocates, but translocation stops specifically at XerCD-dif site, thereby preventing removal of XerC and XerD from dif.</text>
</comment>
<dbReference type="GO" id="GO:0005886">
    <property type="term" value="C:plasma membrane"/>
    <property type="evidence" value="ECO:0007669"/>
    <property type="project" value="UniProtKB-SubCell"/>
</dbReference>
<evidence type="ECO:0000313" key="16">
    <source>
        <dbReference type="Proteomes" id="UP000061512"/>
    </source>
</evidence>
<dbReference type="SMART" id="SM00843">
    <property type="entry name" value="Ftsk_gamma"/>
    <property type="match status" value="1"/>
</dbReference>
<feature type="region of interest" description="Disordered" evidence="12">
    <location>
        <begin position="769"/>
        <end position="816"/>
    </location>
</feature>
<dbReference type="InterPro" id="IPR050206">
    <property type="entry name" value="FtsK/SpoIIIE/SftA"/>
</dbReference>
<feature type="compositionally biased region" description="Low complexity" evidence="12">
    <location>
        <begin position="684"/>
        <end position="699"/>
    </location>
</feature>
<keyword evidence="8" id="KW-0131">Cell cycle</keyword>
<dbReference type="EMBL" id="LPJX01000073">
    <property type="protein sequence ID" value="KWF56345.1"/>
    <property type="molecule type" value="Genomic_DNA"/>
</dbReference>
<dbReference type="FunFam" id="3.40.50.300:FF:000209">
    <property type="entry name" value="Cell division protein FtsK"/>
    <property type="match status" value="1"/>
</dbReference>
<protein>
    <submittedName>
        <fullName evidence="15">Cell division protein FtsK</fullName>
    </submittedName>
</protein>
<dbReference type="InterPro" id="IPR002543">
    <property type="entry name" value="FtsK_dom"/>
</dbReference>
<dbReference type="Gene3D" id="1.10.10.10">
    <property type="entry name" value="Winged helix-like DNA-binding domain superfamily/Winged helix DNA-binding domain"/>
    <property type="match status" value="1"/>
</dbReference>
<keyword evidence="7" id="KW-0238">DNA-binding</keyword>
<keyword evidence="5" id="KW-0159">Chromosome partition</keyword>
<accession>A0A132ERC3</accession>
<dbReference type="InterPro" id="IPR018541">
    <property type="entry name" value="Ftsk_gamma"/>
</dbReference>
<keyword evidence="13" id="KW-0472">Membrane</keyword>
<feature type="transmembrane region" description="Helical" evidence="13">
    <location>
        <begin position="42"/>
        <end position="60"/>
    </location>
</feature>
<feature type="region of interest" description="Disordered" evidence="12">
    <location>
        <begin position="1253"/>
        <end position="1284"/>
    </location>
</feature>
<comment type="similarity">
    <text evidence="2">Belongs to the FtsK/SpoIIIE/SftA family.</text>
</comment>
<feature type="region of interest" description="Disordered" evidence="12">
    <location>
        <begin position="718"/>
        <end position="753"/>
    </location>
</feature>
<evidence type="ECO:0000256" key="11">
    <source>
        <dbReference type="PROSITE-ProRule" id="PRU00289"/>
    </source>
</evidence>
<feature type="compositionally biased region" description="Low complexity" evidence="12">
    <location>
        <begin position="737"/>
        <end position="753"/>
    </location>
</feature>
<feature type="region of interest" description="Disordered" evidence="12">
    <location>
        <begin position="559"/>
        <end position="613"/>
    </location>
</feature>
<feature type="region of interest" description="Disordered" evidence="12">
    <location>
        <begin position="1107"/>
        <end position="1127"/>
    </location>
</feature>
<feature type="compositionally biased region" description="Polar residues" evidence="12">
    <location>
        <begin position="585"/>
        <end position="597"/>
    </location>
</feature>
<feature type="domain" description="FtsK" evidence="14">
    <location>
        <begin position="1431"/>
        <end position="1640"/>
    </location>
</feature>
<evidence type="ECO:0000256" key="13">
    <source>
        <dbReference type="SAM" id="Phobius"/>
    </source>
</evidence>
<feature type="region of interest" description="Disordered" evidence="12">
    <location>
        <begin position="1161"/>
        <end position="1206"/>
    </location>
</feature>
<reference evidence="15 16" key="1">
    <citation type="submission" date="2015-11" db="EMBL/GenBank/DDBJ databases">
        <title>Expanding the genomic diversity of Burkholderia species for the development of highly accurate diagnostics.</title>
        <authorList>
            <person name="Sahl J."/>
            <person name="Keim P."/>
            <person name="Wagner D."/>
        </authorList>
    </citation>
    <scope>NUCLEOTIDE SEQUENCE [LARGE SCALE GENOMIC DNA]</scope>
    <source>
        <strain evidence="15 16">MSMB574WGS</strain>
    </source>
</reference>
<dbReference type="PANTHER" id="PTHR22683">
    <property type="entry name" value="SPORULATION PROTEIN RELATED"/>
    <property type="match status" value="1"/>
</dbReference>
<dbReference type="Pfam" id="PF01580">
    <property type="entry name" value="FtsK_SpoIIIE"/>
    <property type="match status" value="1"/>
</dbReference>
<evidence type="ECO:0000256" key="6">
    <source>
        <dbReference type="ARBA" id="ARBA00022840"/>
    </source>
</evidence>
<feature type="compositionally biased region" description="Pro residues" evidence="12">
    <location>
        <begin position="211"/>
        <end position="227"/>
    </location>
</feature>
<evidence type="ECO:0000256" key="12">
    <source>
        <dbReference type="SAM" id="MobiDB-lite"/>
    </source>
</evidence>
<evidence type="ECO:0000256" key="4">
    <source>
        <dbReference type="ARBA" id="ARBA00022741"/>
    </source>
</evidence>
<keyword evidence="6 11" id="KW-0067">ATP-binding</keyword>
<gene>
    <name evidence="15" type="ORF">WT57_32945</name>
</gene>
<feature type="compositionally biased region" description="Low complexity" evidence="12">
    <location>
        <begin position="261"/>
        <end position="286"/>
    </location>
</feature>
<comment type="subunit">
    <text evidence="10">Homohexamer. Forms a ring that surrounds DNA.</text>
</comment>
<comment type="caution">
    <text evidence="15">The sequence shown here is derived from an EMBL/GenBank/DDBJ whole genome shotgun (WGS) entry which is preliminary data.</text>
</comment>
<feature type="binding site" evidence="11">
    <location>
        <begin position="1448"/>
        <end position="1455"/>
    </location>
    <ligand>
        <name>ATP</name>
        <dbReference type="ChEBI" id="CHEBI:30616"/>
    </ligand>
</feature>
<feature type="region of interest" description="Disordered" evidence="12">
    <location>
        <begin position="662"/>
        <end position="699"/>
    </location>
</feature>
<keyword evidence="3 15" id="KW-0132">Cell division</keyword>
<dbReference type="InterPro" id="IPR036388">
    <property type="entry name" value="WH-like_DNA-bd_sf"/>
</dbReference>
<feature type="region of interest" description="Disordered" evidence="12">
    <location>
        <begin position="149"/>
        <end position="343"/>
    </location>
</feature>
<feature type="transmembrane region" description="Helical" evidence="13">
    <location>
        <begin position="72"/>
        <end position="100"/>
    </location>
</feature>
<dbReference type="RefSeq" id="WP_060300799.1">
    <property type="nucleotide sequence ID" value="NZ_LPJX01000073.1"/>
</dbReference>
<evidence type="ECO:0000313" key="15">
    <source>
        <dbReference type="EMBL" id="KWF56345.1"/>
    </source>
</evidence>
<feature type="compositionally biased region" description="Low complexity" evidence="12">
    <location>
        <begin position="228"/>
        <end position="241"/>
    </location>
</feature>
<feature type="compositionally biased region" description="Low complexity" evidence="12">
    <location>
        <begin position="718"/>
        <end position="730"/>
    </location>
</feature>
<dbReference type="SMART" id="SM00382">
    <property type="entry name" value="AAA"/>
    <property type="match status" value="1"/>
</dbReference>
<organism evidence="15 16">
    <name type="scientific">Burkholderia pseudomultivorans</name>
    <dbReference type="NCBI Taxonomy" id="1207504"/>
    <lineage>
        <taxon>Bacteria</taxon>
        <taxon>Pseudomonadati</taxon>
        <taxon>Pseudomonadota</taxon>
        <taxon>Betaproteobacteria</taxon>
        <taxon>Burkholderiales</taxon>
        <taxon>Burkholderiaceae</taxon>
        <taxon>Burkholderia</taxon>
        <taxon>Burkholderia cepacia complex</taxon>
    </lineage>
</organism>
<dbReference type="GO" id="GO:0007059">
    <property type="term" value="P:chromosome segregation"/>
    <property type="evidence" value="ECO:0007669"/>
    <property type="project" value="UniProtKB-KW"/>
</dbReference>
<evidence type="ECO:0000256" key="8">
    <source>
        <dbReference type="ARBA" id="ARBA00023306"/>
    </source>
</evidence>
<feature type="region of interest" description="Disordered" evidence="12">
    <location>
        <begin position="972"/>
        <end position="1032"/>
    </location>
</feature>
<dbReference type="PANTHER" id="PTHR22683:SF41">
    <property type="entry name" value="DNA TRANSLOCASE FTSK"/>
    <property type="match status" value="1"/>
</dbReference>
<comment type="subcellular location">
    <subcellularLocation>
        <location evidence="1">Cell inner membrane</location>
    </subcellularLocation>
</comment>
<dbReference type="GO" id="GO:0005524">
    <property type="term" value="F:ATP binding"/>
    <property type="evidence" value="ECO:0007669"/>
    <property type="project" value="UniProtKB-UniRule"/>
</dbReference>
<dbReference type="SUPFAM" id="SSF52540">
    <property type="entry name" value="P-loop containing nucleoside triphosphate hydrolases"/>
    <property type="match status" value="1"/>
</dbReference>
<feature type="compositionally biased region" description="Polar residues" evidence="12">
    <location>
        <begin position="149"/>
        <end position="160"/>
    </location>
</feature>
<proteinExistence type="inferred from homology"/>
<evidence type="ECO:0000256" key="3">
    <source>
        <dbReference type="ARBA" id="ARBA00022618"/>
    </source>
</evidence>